<evidence type="ECO:0000313" key="12">
    <source>
        <dbReference type="Proteomes" id="UP001281761"/>
    </source>
</evidence>
<evidence type="ECO:0000256" key="2">
    <source>
        <dbReference type="ARBA" id="ARBA00022553"/>
    </source>
</evidence>
<dbReference type="InterPro" id="IPR011009">
    <property type="entry name" value="Kinase-like_dom_sf"/>
</dbReference>
<dbReference type="InterPro" id="IPR000719">
    <property type="entry name" value="Prot_kinase_dom"/>
</dbReference>
<organism evidence="11 12">
    <name type="scientific">Blattamonas nauphoetae</name>
    <dbReference type="NCBI Taxonomy" id="2049346"/>
    <lineage>
        <taxon>Eukaryota</taxon>
        <taxon>Metamonada</taxon>
        <taxon>Preaxostyla</taxon>
        <taxon>Oxymonadida</taxon>
        <taxon>Blattamonas</taxon>
    </lineage>
</organism>
<dbReference type="InterPro" id="IPR017441">
    <property type="entry name" value="Protein_kinase_ATP_BS"/>
</dbReference>
<evidence type="ECO:0000256" key="3">
    <source>
        <dbReference type="ARBA" id="ARBA00022679"/>
    </source>
</evidence>
<evidence type="ECO:0000256" key="6">
    <source>
        <dbReference type="ARBA" id="ARBA00022840"/>
    </source>
</evidence>
<dbReference type="InterPro" id="IPR000961">
    <property type="entry name" value="AGC-kinase_C"/>
</dbReference>
<accession>A0ABQ9XWK4</accession>
<evidence type="ECO:0008006" key="13">
    <source>
        <dbReference type="Google" id="ProtNLM"/>
    </source>
</evidence>
<dbReference type="SMART" id="SM00220">
    <property type="entry name" value="S_TKc"/>
    <property type="match status" value="1"/>
</dbReference>
<reference evidence="11 12" key="1">
    <citation type="journal article" date="2022" name="bioRxiv">
        <title>Genomics of Preaxostyla Flagellates Illuminates Evolutionary Transitions and the Path Towards Mitochondrial Loss.</title>
        <authorList>
            <person name="Novak L.V.F."/>
            <person name="Treitli S.C."/>
            <person name="Pyrih J."/>
            <person name="Halakuc P."/>
            <person name="Pipaliya S.V."/>
            <person name="Vacek V."/>
            <person name="Brzon O."/>
            <person name="Soukal P."/>
            <person name="Eme L."/>
            <person name="Dacks J.B."/>
            <person name="Karnkowska A."/>
            <person name="Elias M."/>
            <person name="Hampl V."/>
        </authorList>
    </citation>
    <scope>NUCLEOTIDE SEQUENCE [LARGE SCALE GENOMIC DNA]</scope>
    <source>
        <strain evidence="11">NAU3</strain>
        <tissue evidence="11">Gut</tissue>
    </source>
</reference>
<feature type="domain" description="Protein kinase" evidence="9">
    <location>
        <begin position="207"/>
        <end position="471"/>
    </location>
</feature>
<evidence type="ECO:0000256" key="4">
    <source>
        <dbReference type="ARBA" id="ARBA00022741"/>
    </source>
</evidence>
<keyword evidence="4 7" id="KW-0547">Nucleotide-binding</keyword>
<keyword evidence="6 7" id="KW-0067">ATP-binding</keyword>
<name>A0ABQ9XWK4_9EUKA</name>
<gene>
    <name evidence="11" type="ORF">BLNAU_9207</name>
</gene>
<sequence>MSFFPFQQKKDKLTQDQGTHLYDVVKTNASGKKQRRQLSLSEDGVRNCDSGNVQWFVAKDRIVSLKRDSPNSSEFTLSIITDYKFQGSSLQSVDQMFKLFDELQLNKGSSYNESFNIDAQGSEPSPPTEQMGNEEQGQANEDGDFELIDAHDKKPAPKPTQKPTAPSVPPIVKAEKPKPVEPPMSRLDVPLGLSLAASANTVCASDFQILALIGKGSFGKVFQVKKKSDDRIYAMKVLRKYELYQRNQNFHTLTERTILATIHHSFMPTLYYTFQTPYKLYLIIDYANGGEMFFHLRRAGSFPEILATFYIAEICLVLAHLHKNNIVYRDLKPENVLIDSEGHILLTDYGLSKIGVTAVGGYDSEGFTTKTFCGTPEYLAPEILRGIPHGKAVDWWSVGILYYEMLCGTPPFYSQNRNLMYQNTLNGTVTFPDAITPHQRDFISSLLKRAPEERLGSSPTGASDVLSHPVFTGIDMEKLEKREIPPPFKPRLEGGLRDTTNIDPEFLAEPAVDSPPVSPAGLTPDVMDAINADFVGFDFNYEIVRT</sequence>
<feature type="region of interest" description="Disordered" evidence="8">
    <location>
        <begin position="149"/>
        <end position="183"/>
    </location>
</feature>
<keyword evidence="2" id="KW-0597">Phosphoprotein</keyword>
<evidence type="ECO:0000259" key="9">
    <source>
        <dbReference type="PROSITE" id="PS50011"/>
    </source>
</evidence>
<feature type="domain" description="AGC-kinase C-terminal" evidence="10">
    <location>
        <begin position="472"/>
        <end position="546"/>
    </location>
</feature>
<dbReference type="GO" id="GO:0016740">
    <property type="term" value="F:transferase activity"/>
    <property type="evidence" value="ECO:0007669"/>
    <property type="project" value="UniProtKB-KW"/>
</dbReference>
<dbReference type="EMBL" id="JARBJD010000062">
    <property type="protein sequence ID" value="KAK2955856.1"/>
    <property type="molecule type" value="Genomic_DNA"/>
</dbReference>
<dbReference type="PROSITE" id="PS50011">
    <property type="entry name" value="PROTEIN_KINASE_DOM"/>
    <property type="match status" value="1"/>
</dbReference>
<dbReference type="Gene3D" id="1.10.510.10">
    <property type="entry name" value="Transferase(Phosphotransferase) domain 1"/>
    <property type="match status" value="1"/>
</dbReference>
<comment type="caution">
    <text evidence="11">The sequence shown here is derived from an EMBL/GenBank/DDBJ whole genome shotgun (WGS) entry which is preliminary data.</text>
</comment>
<dbReference type="InterPro" id="IPR045270">
    <property type="entry name" value="STKc_AGC"/>
</dbReference>
<keyword evidence="12" id="KW-1185">Reference proteome</keyword>
<feature type="region of interest" description="Disordered" evidence="8">
    <location>
        <begin position="112"/>
        <end position="137"/>
    </location>
</feature>
<dbReference type="SMART" id="SM00133">
    <property type="entry name" value="S_TK_X"/>
    <property type="match status" value="1"/>
</dbReference>
<proteinExistence type="predicted"/>
<dbReference type="Proteomes" id="UP001281761">
    <property type="component" value="Unassembled WGS sequence"/>
</dbReference>
<dbReference type="Gene3D" id="3.30.200.20">
    <property type="entry name" value="Phosphorylase Kinase, domain 1"/>
    <property type="match status" value="1"/>
</dbReference>
<keyword evidence="5" id="KW-0418">Kinase</keyword>
<evidence type="ECO:0000259" key="10">
    <source>
        <dbReference type="PROSITE" id="PS51285"/>
    </source>
</evidence>
<feature type="binding site" evidence="7">
    <location>
        <position position="236"/>
    </location>
    <ligand>
        <name>ATP</name>
        <dbReference type="ChEBI" id="CHEBI:30616"/>
    </ligand>
</feature>
<dbReference type="PANTHER" id="PTHR24351">
    <property type="entry name" value="RIBOSOMAL PROTEIN S6 KINASE"/>
    <property type="match status" value="1"/>
</dbReference>
<keyword evidence="3 11" id="KW-0808">Transferase</keyword>
<dbReference type="Pfam" id="PF00433">
    <property type="entry name" value="Pkinase_C"/>
    <property type="match status" value="1"/>
</dbReference>
<keyword evidence="1" id="KW-0723">Serine/threonine-protein kinase</keyword>
<dbReference type="InterPro" id="IPR008271">
    <property type="entry name" value="Ser/Thr_kinase_AS"/>
</dbReference>
<dbReference type="PROSITE" id="PS00107">
    <property type="entry name" value="PROTEIN_KINASE_ATP"/>
    <property type="match status" value="1"/>
</dbReference>
<dbReference type="Pfam" id="PF00069">
    <property type="entry name" value="Pkinase"/>
    <property type="match status" value="1"/>
</dbReference>
<evidence type="ECO:0000256" key="7">
    <source>
        <dbReference type="PROSITE-ProRule" id="PRU10141"/>
    </source>
</evidence>
<dbReference type="PROSITE" id="PS51285">
    <property type="entry name" value="AGC_KINASE_CTER"/>
    <property type="match status" value="1"/>
</dbReference>
<dbReference type="SUPFAM" id="SSF56112">
    <property type="entry name" value="Protein kinase-like (PK-like)"/>
    <property type="match status" value="1"/>
</dbReference>
<protein>
    <recommendedName>
        <fullName evidence="13">Non-specific serine/threonine protein kinase</fullName>
    </recommendedName>
</protein>
<dbReference type="PROSITE" id="PS00108">
    <property type="entry name" value="PROTEIN_KINASE_ST"/>
    <property type="match status" value="1"/>
</dbReference>
<evidence type="ECO:0000256" key="8">
    <source>
        <dbReference type="SAM" id="MobiDB-lite"/>
    </source>
</evidence>
<dbReference type="CDD" id="cd05123">
    <property type="entry name" value="STKc_AGC"/>
    <property type="match status" value="1"/>
</dbReference>
<evidence type="ECO:0000256" key="5">
    <source>
        <dbReference type="ARBA" id="ARBA00022777"/>
    </source>
</evidence>
<evidence type="ECO:0000256" key="1">
    <source>
        <dbReference type="ARBA" id="ARBA00022527"/>
    </source>
</evidence>
<dbReference type="InterPro" id="IPR017892">
    <property type="entry name" value="Pkinase_C"/>
</dbReference>
<evidence type="ECO:0000313" key="11">
    <source>
        <dbReference type="EMBL" id="KAK2955856.1"/>
    </source>
</evidence>